<accession>A0A6J2K7V7</accession>
<dbReference type="KEGG" id="bman:114248590"/>
<evidence type="ECO:0000256" key="1">
    <source>
        <dbReference type="ARBA" id="ARBA00009176"/>
    </source>
</evidence>
<dbReference type="Proteomes" id="UP000504629">
    <property type="component" value="Unplaced"/>
</dbReference>
<feature type="chain" id="PRO_5027123468" evidence="2">
    <location>
        <begin position="22"/>
        <end position="333"/>
    </location>
</feature>
<dbReference type="AlphaFoldDB" id="A0A6J2K7V7"/>
<dbReference type="RefSeq" id="XP_028037673.1">
    <property type="nucleotide sequence ID" value="XM_028181872.1"/>
</dbReference>
<protein>
    <submittedName>
        <fullName evidence="5">Uncharacterized protein C1683.06c-like isoform X1</fullName>
    </submittedName>
</protein>
<dbReference type="InterPro" id="IPR052775">
    <property type="entry name" value="IUN_hydrolase"/>
</dbReference>
<evidence type="ECO:0000259" key="3">
    <source>
        <dbReference type="Pfam" id="PF01156"/>
    </source>
</evidence>
<dbReference type="SUPFAM" id="SSF53590">
    <property type="entry name" value="Nucleoside hydrolase"/>
    <property type="match status" value="1"/>
</dbReference>
<dbReference type="Pfam" id="PF01156">
    <property type="entry name" value="IU_nuc_hydro"/>
    <property type="match status" value="1"/>
</dbReference>
<dbReference type="GeneID" id="114248590"/>
<keyword evidence="2" id="KW-0732">Signal</keyword>
<reference evidence="5" key="1">
    <citation type="submission" date="2025-08" db="UniProtKB">
        <authorList>
            <consortium name="RefSeq"/>
        </authorList>
    </citation>
    <scope>IDENTIFICATION</scope>
    <source>
        <tissue evidence="5">Silk gland</tissue>
    </source>
</reference>
<dbReference type="PANTHER" id="PTHR46190">
    <property type="entry name" value="SI:CH211-201H21.5-RELATED"/>
    <property type="match status" value="1"/>
</dbReference>
<dbReference type="InterPro" id="IPR001910">
    <property type="entry name" value="Inosine/uridine_hydrolase_dom"/>
</dbReference>
<dbReference type="Gene3D" id="3.90.245.10">
    <property type="entry name" value="Ribonucleoside hydrolase-like"/>
    <property type="match status" value="1"/>
</dbReference>
<evidence type="ECO:0000313" key="4">
    <source>
        <dbReference type="Proteomes" id="UP000504629"/>
    </source>
</evidence>
<dbReference type="GO" id="GO:0016799">
    <property type="term" value="F:hydrolase activity, hydrolyzing N-glycosyl compounds"/>
    <property type="evidence" value="ECO:0007669"/>
    <property type="project" value="InterPro"/>
</dbReference>
<dbReference type="OrthoDB" id="432381at2759"/>
<feature type="signal peptide" evidence="2">
    <location>
        <begin position="1"/>
        <end position="21"/>
    </location>
</feature>
<comment type="similarity">
    <text evidence="1">Belongs to the IUNH family.</text>
</comment>
<proteinExistence type="inferred from homology"/>
<gene>
    <name evidence="5" type="primary">LOC114248590</name>
</gene>
<keyword evidence="4" id="KW-1185">Reference proteome</keyword>
<feature type="domain" description="Inosine/uridine-preferring nucleoside hydrolase" evidence="3">
    <location>
        <begin position="30"/>
        <end position="322"/>
    </location>
</feature>
<evidence type="ECO:0000256" key="2">
    <source>
        <dbReference type="SAM" id="SignalP"/>
    </source>
</evidence>
<dbReference type="PANTHER" id="PTHR46190:SF1">
    <property type="entry name" value="SI:CH211-201H21.5"/>
    <property type="match status" value="1"/>
</dbReference>
<dbReference type="InterPro" id="IPR036452">
    <property type="entry name" value="Ribo_hydro-like"/>
</dbReference>
<sequence>MSVKLSYTLFSILILSRYCECMTGIKRKFVIDNDAGGDDAMAIFLAALFEKYHAGPQLIGVTTSNGNTNEDNVSYNNQRILKVAKRQDVPIYRGSKSSLVKTPEITDYFGKDGLGDSGDVYPDLVPPHTENAVNALIHLSKTHEGNLTIITIGALTNLALAIKTDPAFLGRLAHVYIGAGHIHTEEYPTAEFNAHMDVEAYHVVTENANPEKVTIFPFSQVQKYCNFSREWRINVLGAINTEIIRAQNKYERISLPREDRWQALDPATVALFLRPDLVQEYKYSKNTIALCGENRGITSNSFVDKEDANVRIAYSVKTEEYRQFLLDLFSNDA</sequence>
<organism evidence="4 5">
    <name type="scientific">Bombyx mandarina</name>
    <name type="common">Wild silk moth</name>
    <name type="synonym">Wild silkworm</name>
    <dbReference type="NCBI Taxonomy" id="7092"/>
    <lineage>
        <taxon>Eukaryota</taxon>
        <taxon>Metazoa</taxon>
        <taxon>Ecdysozoa</taxon>
        <taxon>Arthropoda</taxon>
        <taxon>Hexapoda</taxon>
        <taxon>Insecta</taxon>
        <taxon>Pterygota</taxon>
        <taxon>Neoptera</taxon>
        <taxon>Endopterygota</taxon>
        <taxon>Lepidoptera</taxon>
        <taxon>Glossata</taxon>
        <taxon>Ditrysia</taxon>
        <taxon>Bombycoidea</taxon>
        <taxon>Bombycidae</taxon>
        <taxon>Bombycinae</taxon>
        <taxon>Bombyx</taxon>
    </lineage>
</organism>
<name>A0A6J2K7V7_BOMMA</name>
<evidence type="ECO:0000313" key="5">
    <source>
        <dbReference type="RefSeq" id="XP_028037673.1"/>
    </source>
</evidence>